<evidence type="ECO:0000256" key="1">
    <source>
        <dbReference type="SAM" id="MobiDB-lite"/>
    </source>
</evidence>
<dbReference type="SUPFAM" id="SSF50729">
    <property type="entry name" value="PH domain-like"/>
    <property type="match status" value="1"/>
</dbReference>
<feature type="compositionally biased region" description="Polar residues" evidence="1">
    <location>
        <begin position="330"/>
        <end position="344"/>
    </location>
</feature>
<sequence length="566" mass="63177">MTTTDHLNVPVETGRRRSRHSMNSLRNGIRNLYRIMSEEGHLSANCDVFEDEPEDRTRARSQPPPYADASLVKGLPGPVDVDPVVEGAELLPCYSCSLSAEAVFPMKKELHSQFRTAGSRQWNKVYVVLRGTMLNVHRVKHVGHHPFGHGPEPDAEDPLRGVAAGQLIRSYTLQHAEVGIAVDYKKLPSVIRIRAETDQFLLSCGTVEIFLHWLEQLNAAISLALPLDERTLPSYRTLPMRRRGRRSGSQQQQKSNEEPPTTVAVQERLLNEIYERRQRERRAQGLLTTDESEEASNSQSSSGRESPANPASASSSSSHHEDFEEHHELQPTSTSESQASMTSEDGNEAVDPIADMDSHLSNALAGLELLQRSASANDAHVSSDLADGKWHPTHPVNRTQQLSFARRCMPTLRFATPRQKDIVIHKGQLCRINWTDHKLEPYVPEPPAYAETEEDEQRETAITATAAAVAALSAQDNHPARPAGPIRAHTAPSHQLPLRHVRGSIDGMRARFGNSKSRHTSMEHEHDQRVRQSQAQLPTPPSSGQSTPRIKVSTEDRAHRSYFFLF</sequence>
<dbReference type="PANTHER" id="PTHR37283">
    <property type="entry name" value="PH DOMAIN-CONTAINING PROTEIN YHR131C"/>
    <property type="match status" value="1"/>
</dbReference>
<dbReference type="InterPro" id="IPR041681">
    <property type="entry name" value="PH_9"/>
</dbReference>
<feature type="compositionally biased region" description="Basic and acidic residues" evidence="1">
    <location>
        <begin position="318"/>
        <end position="329"/>
    </location>
</feature>
<name>A0A165ILY9_XYLHT</name>
<evidence type="ECO:0000313" key="4">
    <source>
        <dbReference type="Proteomes" id="UP000076632"/>
    </source>
</evidence>
<feature type="compositionally biased region" description="Basic and acidic residues" evidence="1">
    <location>
        <begin position="520"/>
        <end position="530"/>
    </location>
</feature>
<organism evidence="3 4">
    <name type="scientific">Xylona heveae (strain CBS 132557 / TC161)</name>
    <dbReference type="NCBI Taxonomy" id="1328760"/>
    <lineage>
        <taxon>Eukaryota</taxon>
        <taxon>Fungi</taxon>
        <taxon>Dikarya</taxon>
        <taxon>Ascomycota</taxon>
        <taxon>Pezizomycotina</taxon>
        <taxon>Xylonomycetes</taxon>
        <taxon>Xylonales</taxon>
        <taxon>Xylonaceae</taxon>
        <taxon>Xylona</taxon>
    </lineage>
</organism>
<feature type="region of interest" description="Disordered" evidence="1">
    <location>
        <begin position="50"/>
        <end position="73"/>
    </location>
</feature>
<feature type="region of interest" description="Disordered" evidence="1">
    <location>
        <begin position="236"/>
        <end position="264"/>
    </location>
</feature>
<dbReference type="OMA" id="GKQWFVD"/>
<evidence type="ECO:0000259" key="2">
    <source>
        <dbReference type="SMART" id="SM00233"/>
    </source>
</evidence>
<dbReference type="SMART" id="SM00233">
    <property type="entry name" value="PH"/>
    <property type="match status" value="1"/>
</dbReference>
<dbReference type="InParanoid" id="A0A165ILY9"/>
<dbReference type="InterPro" id="IPR001849">
    <property type="entry name" value="PH_domain"/>
</dbReference>
<evidence type="ECO:0000313" key="3">
    <source>
        <dbReference type="EMBL" id="KZF25085.1"/>
    </source>
</evidence>
<proteinExistence type="predicted"/>
<dbReference type="OrthoDB" id="5865767at2759"/>
<feature type="compositionally biased region" description="Polar residues" evidence="1">
    <location>
        <begin position="531"/>
        <end position="548"/>
    </location>
</feature>
<protein>
    <recommendedName>
        <fullName evidence="2">PH domain-containing protein</fullName>
    </recommendedName>
</protein>
<dbReference type="STRING" id="1328760.A0A165ILY9"/>
<accession>A0A165ILY9</accession>
<gene>
    <name evidence="3" type="ORF">L228DRAFT_61276</name>
</gene>
<feature type="region of interest" description="Disordered" evidence="1">
    <location>
        <begin position="282"/>
        <end position="352"/>
    </location>
</feature>
<feature type="region of interest" description="Disordered" evidence="1">
    <location>
        <begin position="510"/>
        <end position="554"/>
    </location>
</feature>
<dbReference type="PANTHER" id="PTHR37283:SF1">
    <property type="entry name" value="PH DOMAIN-CONTAINING PROTEIN YHR131C"/>
    <property type="match status" value="1"/>
</dbReference>
<dbReference type="RefSeq" id="XP_018190640.1">
    <property type="nucleotide sequence ID" value="XM_018336766.1"/>
</dbReference>
<reference evidence="3 4" key="1">
    <citation type="journal article" date="2016" name="Fungal Biol.">
        <title>The genome of Xylona heveae provides a window into fungal endophytism.</title>
        <authorList>
            <person name="Gazis R."/>
            <person name="Kuo A."/>
            <person name="Riley R."/>
            <person name="LaButti K."/>
            <person name="Lipzen A."/>
            <person name="Lin J."/>
            <person name="Amirebrahimi M."/>
            <person name="Hesse C.N."/>
            <person name="Spatafora J.W."/>
            <person name="Henrissat B."/>
            <person name="Hainaut M."/>
            <person name="Grigoriev I.V."/>
            <person name="Hibbett D.S."/>
        </authorList>
    </citation>
    <scope>NUCLEOTIDE SEQUENCE [LARGE SCALE GENOMIC DNA]</scope>
    <source>
        <strain evidence="3 4">TC161</strain>
    </source>
</reference>
<dbReference type="Pfam" id="PF15410">
    <property type="entry name" value="PH_9"/>
    <property type="match status" value="1"/>
</dbReference>
<feature type="domain" description="PH" evidence="2">
    <location>
        <begin position="108"/>
        <end position="224"/>
    </location>
</feature>
<dbReference type="GeneID" id="28901903"/>
<dbReference type="EMBL" id="KV407455">
    <property type="protein sequence ID" value="KZF25085.1"/>
    <property type="molecule type" value="Genomic_DNA"/>
</dbReference>
<feature type="compositionally biased region" description="Low complexity" evidence="1">
    <location>
        <begin position="295"/>
        <end position="317"/>
    </location>
</feature>
<dbReference type="Gene3D" id="2.30.29.30">
    <property type="entry name" value="Pleckstrin-homology domain (PH domain)/Phosphotyrosine-binding domain (PTB)"/>
    <property type="match status" value="1"/>
</dbReference>
<dbReference type="InterPro" id="IPR011993">
    <property type="entry name" value="PH-like_dom_sf"/>
</dbReference>
<dbReference type="Proteomes" id="UP000076632">
    <property type="component" value="Unassembled WGS sequence"/>
</dbReference>
<keyword evidence="4" id="KW-1185">Reference proteome</keyword>
<feature type="region of interest" description="Disordered" evidence="1">
    <location>
        <begin position="1"/>
        <end position="20"/>
    </location>
</feature>
<dbReference type="AlphaFoldDB" id="A0A165ILY9"/>